<dbReference type="PANTHER" id="PTHR34365">
    <property type="entry name" value="ENOLASE (DUF1399)"/>
    <property type="match status" value="1"/>
</dbReference>
<dbReference type="Pfam" id="PF07173">
    <property type="entry name" value="GRDP-like"/>
    <property type="match status" value="1"/>
</dbReference>
<feature type="compositionally biased region" description="Basic and acidic residues" evidence="1">
    <location>
        <begin position="850"/>
        <end position="864"/>
    </location>
</feature>
<dbReference type="GeneID" id="101860571"/>
<feature type="region of interest" description="Disordered" evidence="1">
    <location>
        <begin position="964"/>
        <end position="989"/>
    </location>
</feature>
<accession>A0ABM0JPW1</accession>
<evidence type="ECO:0000256" key="1">
    <source>
        <dbReference type="SAM" id="MobiDB-lite"/>
    </source>
</evidence>
<feature type="compositionally biased region" description="Acidic residues" evidence="1">
    <location>
        <begin position="865"/>
        <end position="879"/>
    </location>
</feature>
<name>A0ABM0JPW1_APLCA</name>
<dbReference type="PANTHER" id="PTHR34365:SF7">
    <property type="entry name" value="GLYCINE-RICH DOMAIN-CONTAINING PROTEIN 1"/>
    <property type="match status" value="1"/>
</dbReference>
<feature type="compositionally biased region" description="Acidic residues" evidence="1">
    <location>
        <begin position="890"/>
        <end position="899"/>
    </location>
</feature>
<evidence type="ECO:0000313" key="3">
    <source>
        <dbReference type="RefSeq" id="XP_005098754.1"/>
    </source>
</evidence>
<feature type="compositionally biased region" description="Polar residues" evidence="1">
    <location>
        <begin position="967"/>
        <end position="989"/>
    </location>
</feature>
<proteinExistence type="predicted"/>
<protein>
    <submittedName>
        <fullName evidence="3">Uncharacterized protein LOC101860571</fullName>
    </submittedName>
</protein>
<feature type="region of interest" description="Disordered" evidence="1">
    <location>
        <begin position="774"/>
        <end position="934"/>
    </location>
</feature>
<dbReference type="Proteomes" id="UP000694888">
    <property type="component" value="Unplaced"/>
</dbReference>
<feature type="compositionally biased region" description="Acidic residues" evidence="1">
    <location>
        <begin position="780"/>
        <end position="789"/>
    </location>
</feature>
<dbReference type="RefSeq" id="XP_005098754.1">
    <property type="nucleotide sequence ID" value="XM_005098697.3"/>
</dbReference>
<gene>
    <name evidence="3" type="primary">LOC101860571</name>
</gene>
<feature type="region of interest" description="Disordered" evidence="1">
    <location>
        <begin position="710"/>
        <end position="738"/>
    </location>
</feature>
<reference evidence="3" key="1">
    <citation type="submission" date="2025-08" db="UniProtKB">
        <authorList>
            <consortium name="RefSeq"/>
        </authorList>
    </citation>
    <scope>IDENTIFICATION</scope>
</reference>
<feature type="compositionally biased region" description="Basic and acidic residues" evidence="1">
    <location>
        <begin position="831"/>
        <end position="841"/>
    </location>
</feature>
<evidence type="ECO:0000313" key="2">
    <source>
        <dbReference type="Proteomes" id="UP000694888"/>
    </source>
</evidence>
<feature type="compositionally biased region" description="Acidic residues" evidence="1">
    <location>
        <begin position="821"/>
        <end position="830"/>
    </location>
</feature>
<dbReference type="InterPro" id="IPR009836">
    <property type="entry name" value="GRDP-like"/>
</dbReference>
<organism evidence="2 3">
    <name type="scientific">Aplysia californica</name>
    <name type="common">California sea hare</name>
    <dbReference type="NCBI Taxonomy" id="6500"/>
    <lineage>
        <taxon>Eukaryota</taxon>
        <taxon>Metazoa</taxon>
        <taxon>Spiralia</taxon>
        <taxon>Lophotrochozoa</taxon>
        <taxon>Mollusca</taxon>
        <taxon>Gastropoda</taxon>
        <taxon>Heterobranchia</taxon>
        <taxon>Euthyneura</taxon>
        <taxon>Tectipleura</taxon>
        <taxon>Aplysiida</taxon>
        <taxon>Aplysioidea</taxon>
        <taxon>Aplysiidae</taxon>
        <taxon>Aplysia</taxon>
    </lineage>
</organism>
<keyword evidence="2" id="KW-1185">Reference proteome</keyword>
<sequence>MSTKSLNGITFDPNEIPISADLVEAARYVLDFLHEVSLKPELYEGPLVECAIQRYERYWLPLVAKHPGRLLPAPLDIEWVWHCHMLAPVAYMTDCRNIVGKLVDHHMIDRTQRKELMKDSERLWRNEYTDVPFSACDAVTPWFDCEFVSALTYNLTSAVSRQKLFYYQVSLPHYRDEKFLNNGLMRYRKFLFLKLHYPGMFLVPCYDNDLIWHTHLLHPALYKDDTEAYLGSLLPHDDSVNDRTAGSKLCLSEAKTRNLWRKVFNEKFSHFGAMFRGEPPHNKLIGMSKEDVYKVCTKQVNVLIEKVRIAGLPPGKTFKLKLCYNTGYQNFNRSLFVTDHIITVKGNSRTLEDNKINTHFSFDTRYNDKLIASLHQKSGRLCLGTSDTLGEGKLDLQKKIQPLNSKGLTANDDINCGDELSIGLVWSCPAPVLGPCVLRLEPGDYQSCVIPSDRESMWGPIPLQRLPAHLENYCSVASHKLFNHTRRVVFTVRMIHSEALLMSAIHVFHGDKMTAVAHLVVGDQLPLPTSVGEPKKCITLNPKEGQRAVLIKNSKGDWGVAVGWWDGYQKRTTGRKGSGSEGHLEIRFYHLPTHRWHYVSFDRLYSLATSKFEIGDCVVEFDSGFIEINSDRCEIAENLALIFSVALIHVLCQPRPSNWAPRLYSTPRMGEEQSSRLGGSEEIALLLAAGVLIATPCNHAIKNLFKKKKQGFGDGSSSSVRRSSSREEEEYDQNGGPAVILHEAEVSAGWGEDVGNRGSRDVSDVALTVGAGLTVISEGDNAEEEEEEETRLQQQREEDEEEENGAEATERTTLLPVVEASDGEAEEEEQTSLREGSREENGNSEAENEEGGRGEEGDNDSLRDSEDEAAYPGDEDNVDVDSQTGLFGNGEDDSDEVDDESPRMSGLRGHSSSGDENHVLENDEVFDRDEPNHDDVLSNHVGYAINEDAGNYYDEFYNINGEESHNGYENVSGPETQSGSKTNDTPNYSSVWDAYGDDAKAVTNDTSIAGFDVSTGHEHASDTNFNGGGIYRGVGAGGLMFESGGGMEMASATVDFCGGDSGGGNCGGCGGGGGGCGGCGGCGG</sequence>